<reference evidence="6" key="1">
    <citation type="submission" date="2006-10" db="EMBL/GenBank/DDBJ databases">
        <authorList>
            <person name="Amadeo P."/>
            <person name="Zhao Q."/>
            <person name="Wortman J."/>
            <person name="Fraser-Liggett C."/>
            <person name="Carlton J."/>
        </authorList>
    </citation>
    <scope>NUCLEOTIDE SEQUENCE</scope>
    <source>
        <strain evidence="6">G3</strain>
    </source>
</reference>
<dbReference type="VEuPathDB" id="TrichDB:TVAG_284570"/>
<dbReference type="PANTHER" id="PTHR45619">
    <property type="entry name" value="SERINE/THREONINE-PROTEIN PHOSPHATASE PP2A-RELATED"/>
    <property type="match status" value="1"/>
</dbReference>
<dbReference type="GO" id="GO:0005634">
    <property type="term" value="C:nucleus"/>
    <property type="evidence" value="ECO:0000318"/>
    <property type="project" value="GO_Central"/>
</dbReference>
<dbReference type="InParanoid" id="A2ENB5"/>
<evidence type="ECO:0000256" key="1">
    <source>
        <dbReference type="ARBA" id="ARBA00022723"/>
    </source>
</evidence>
<dbReference type="eggNOG" id="KOG0373">
    <property type="taxonomic scope" value="Eukaryota"/>
</dbReference>
<comment type="similarity">
    <text evidence="4">Belongs to the PPP phosphatase family.</text>
</comment>
<dbReference type="GO" id="GO:0046872">
    <property type="term" value="F:metal ion binding"/>
    <property type="evidence" value="ECO:0007669"/>
    <property type="project" value="UniProtKB-KW"/>
</dbReference>
<dbReference type="InterPro" id="IPR006186">
    <property type="entry name" value="Ser/Thr-sp_prot-phosphatase"/>
</dbReference>
<reference evidence="6" key="2">
    <citation type="journal article" date="2007" name="Science">
        <title>Draft genome sequence of the sexually transmitted pathogen Trichomonas vaginalis.</title>
        <authorList>
            <person name="Carlton J.M."/>
            <person name="Hirt R.P."/>
            <person name="Silva J.C."/>
            <person name="Delcher A.L."/>
            <person name="Schatz M."/>
            <person name="Zhao Q."/>
            <person name="Wortman J.R."/>
            <person name="Bidwell S.L."/>
            <person name="Alsmark U.C.M."/>
            <person name="Besteiro S."/>
            <person name="Sicheritz-Ponten T."/>
            <person name="Noel C.J."/>
            <person name="Dacks J.B."/>
            <person name="Foster P.G."/>
            <person name="Simillion C."/>
            <person name="Van de Peer Y."/>
            <person name="Miranda-Saavedra D."/>
            <person name="Barton G.J."/>
            <person name="Westrop G.D."/>
            <person name="Mueller S."/>
            <person name="Dessi D."/>
            <person name="Fiori P.L."/>
            <person name="Ren Q."/>
            <person name="Paulsen I."/>
            <person name="Zhang H."/>
            <person name="Bastida-Corcuera F.D."/>
            <person name="Simoes-Barbosa A."/>
            <person name="Brown M.T."/>
            <person name="Hayes R.D."/>
            <person name="Mukherjee M."/>
            <person name="Okumura C.Y."/>
            <person name="Schneider R."/>
            <person name="Smith A.J."/>
            <person name="Vanacova S."/>
            <person name="Villalvazo M."/>
            <person name="Haas B.J."/>
            <person name="Pertea M."/>
            <person name="Feldblyum T.V."/>
            <person name="Utterback T.R."/>
            <person name="Shu C.L."/>
            <person name="Osoegawa K."/>
            <person name="de Jong P.J."/>
            <person name="Hrdy I."/>
            <person name="Horvathova L."/>
            <person name="Zubacova Z."/>
            <person name="Dolezal P."/>
            <person name="Malik S.B."/>
            <person name="Logsdon J.M. Jr."/>
            <person name="Henze K."/>
            <person name="Gupta A."/>
            <person name="Wang C.C."/>
            <person name="Dunne R.L."/>
            <person name="Upcroft J.A."/>
            <person name="Upcroft P."/>
            <person name="White O."/>
            <person name="Salzberg S.L."/>
            <person name="Tang P."/>
            <person name="Chiu C.-H."/>
            <person name="Lee Y.-S."/>
            <person name="Embley T.M."/>
            <person name="Coombs G.H."/>
            <person name="Mottram J.C."/>
            <person name="Tachezy J."/>
            <person name="Fraser-Liggett C.M."/>
            <person name="Johnson P.J."/>
        </authorList>
    </citation>
    <scope>NUCLEOTIDE SEQUENCE [LARGE SCALE GENOMIC DNA]</scope>
    <source>
        <strain evidence="6">G3</strain>
    </source>
</reference>
<dbReference type="AlphaFoldDB" id="A2ENB5"/>
<evidence type="ECO:0000256" key="3">
    <source>
        <dbReference type="ARBA" id="ARBA00023211"/>
    </source>
</evidence>
<dbReference type="Proteomes" id="UP000001542">
    <property type="component" value="Unassembled WGS sequence"/>
</dbReference>
<dbReference type="VEuPathDB" id="TrichDB:TVAGG3_0356810"/>
<protein>
    <recommendedName>
        <fullName evidence="4">Serine/threonine-protein phosphatase</fullName>
        <ecNumber evidence="4">3.1.3.16</ecNumber>
    </recommendedName>
</protein>
<dbReference type="KEGG" id="tva:4763745"/>
<dbReference type="Pfam" id="PF00149">
    <property type="entry name" value="Metallophos"/>
    <property type="match status" value="1"/>
</dbReference>
<evidence type="ECO:0000259" key="5">
    <source>
        <dbReference type="PROSITE" id="PS00125"/>
    </source>
</evidence>
<keyword evidence="2 4" id="KW-0378">Hydrolase</keyword>
<dbReference type="GO" id="GO:0005737">
    <property type="term" value="C:cytoplasm"/>
    <property type="evidence" value="ECO:0000318"/>
    <property type="project" value="GO_Central"/>
</dbReference>
<dbReference type="GO" id="GO:0000724">
    <property type="term" value="P:double-strand break repair via homologous recombination"/>
    <property type="evidence" value="ECO:0000318"/>
    <property type="project" value="GO_Central"/>
</dbReference>
<comment type="catalytic activity">
    <reaction evidence="4">
        <text>O-phospho-L-threonyl-[protein] + H2O = L-threonyl-[protein] + phosphate</text>
        <dbReference type="Rhea" id="RHEA:47004"/>
        <dbReference type="Rhea" id="RHEA-COMP:11060"/>
        <dbReference type="Rhea" id="RHEA-COMP:11605"/>
        <dbReference type="ChEBI" id="CHEBI:15377"/>
        <dbReference type="ChEBI" id="CHEBI:30013"/>
        <dbReference type="ChEBI" id="CHEBI:43474"/>
        <dbReference type="ChEBI" id="CHEBI:61977"/>
        <dbReference type="EC" id="3.1.3.16"/>
    </reaction>
</comment>
<dbReference type="InterPro" id="IPR047129">
    <property type="entry name" value="PPA2-like"/>
</dbReference>
<sequence length="305" mass="34896">MELDIDKLISWVSEGNPPEEEDVTALIDLVTPIFDSEPNLLKIQPPLKICGDSHGQLYDSLKMFELSPAAPDTRYLFLGDYVDRGAFSIELLTLLLAYKLKYPNDFFLLRGNHETIAVNSEYGFQAEIEAKYGKHTLFDKCNELFKSMPVAALVDNRLLCLHGGICPQLQTIEQIDEFDRHVEPDYTSLLSNIIWSDPSESIHKWQRSDRRSGYLFGEEQIAKFLADNHLQALVRSHEMVDGFRIQFDGKVITVWNAPNYCYYCGNNGSFMLVGNSAEEDSFVVFSPMPAERRRKPMQSDNPYFL</sequence>
<dbReference type="RefSeq" id="XP_001318097.1">
    <property type="nucleotide sequence ID" value="XM_001318062.1"/>
</dbReference>
<feature type="domain" description="Serine/threonine specific protein phosphatases" evidence="5">
    <location>
        <begin position="109"/>
        <end position="114"/>
    </location>
</feature>
<dbReference type="SUPFAM" id="SSF56300">
    <property type="entry name" value="Metallo-dependent phosphatases"/>
    <property type="match status" value="1"/>
</dbReference>
<evidence type="ECO:0000256" key="4">
    <source>
        <dbReference type="RuleBase" id="RU004273"/>
    </source>
</evidence>
<dbReference type="InterPro" id="IPR004843">
    <property type="entry name" value="Calcineurin-like_PHP"/>
</dbReference>
<dbReference type="STRING" id="5722.A2ENB5"/>
<dbReference type="Gene3D" id="3.60.21.10">
    <property type="match status" value="1"/>
</dbReference>
<dbReference type="PROSITE" id="PS00125">
    <property type="entry name" value="SER_THR_PHOSPHATASE"/>
    <property type="match status" value="1"/>
</dbReference>
<evidence type="ECO:0000256" key="2">
    <source>
        <dbReference type="ARBA" id="ARBA00022801"/>
    </source>
</evidence>
<keyword evidence="3" id="KW-0464">Manganese</keyword>
<dbReference type="InterPro" id="IPR029052">
    <property type="entry name" value="Metallo-depent_PP-like"/>
</dbReference>
<dbReference type="EMBL" id="DS113438">
    <property type="protein sequence ID" value="EAY05874.1"/>
    <property type="molecule type" value="Genomic_DNA"/>
</dbReference>
<dbReference type="GO" id="GO:0004722">
    <property type="term" value="F:protein serine/threonine phosphatase activity"/>
    <property type="evidence" value="ECO:0000318"/>
    <property type="project" value="GO_Central"/>
</dbReference>
<dbReference type="SMR" id="A2ENB5"/>
<evidence type="ECO:0000313" key="6">
    <source>
        <dbReference type="EMBL" id="EAY05874.1"/>
    </source>
</evidence>
<gene>
    <name evidence="6" type="ORF">TVAG_284570</name>
</gene>
<accession>A2ENB5</accession>
<dbReference type="OrthoDB" id="10260264at2759"/>
<dbReference type="EC" id="3.1.3.16" evidence="4"/>
<keyword evidence="1" id="KW-0479">Metal-binding</keyword>
<dbReference type="SMART" id="SM00156">
    <property type="entry name" value="PP2Ac"/>
    <property type="match status" value="1"/>
</dbReference>
<keyword evidence="7" id="KW-1185">Reference proteome</keyword>
<proteinExistence type="inferred from homology"/>
<organism evidence="6 7">
    <name type="scientific">Trichomonas vaginalis (strain ATCC PRA-98 / G3)</name>
    <dbReference type="NCBI Taxonomy" id="412133"/>
    <lineage>
        <taxon>Eukaryota</taxon>
        <taxon>Metamonada</taxon>
        <taxon>Parabasalia</taxon>
        <taxon>Trichomonadida</taxon>
        <taxon>Trichomonadidae</taxon>
        <taxon>Trichomonas</taxon>
    </lineage>
</organism>
<evidence type="ECO:0000313" key="7">
    <source>
        <dbReference type="Proteomes" id="UP000001542"/>
    </source>
</evidence>
<name>A2ENB5_TRIV3</name>
<dbReference type="PRINTS" id="PR00114">
    <property type="entry name" value="STPHPHTASE"/>
</dbReference>